<evidence type="ECO:0000256" key="2">
    <source>
        <dbReference type="SAM" id="MobiDB-lite"/>
    </source>
</evidence>
<sequence length="110" mass="12865">MGSITELQTILSTKDEKIRELEAQLSLRDKEILELRSQLDKFQSVFPYHRGPHNSLGNSHQPRARKQRAQGISAEPQNLSTIQELNQFPTFPKNDRYVSKRKRVDHHLDF</sequence>
<feature type="domain" description="cGMP-dependent protein kinase N-terminal coiled-coil" evidence="3">
    <location>
        <begin position="9"/>
        <end position="43"/>
    </location>
</feature>
<dbReference type="InterPro" id="IPR031831">
    <property type="entry name" value="PKcGMP_CC"/>
</dbReference>
<accession>A0AAW2HY02</accession>
<dbReference type="EMBL" id="JARGDH010000002">
    <property type="protein sequence ID" value="KAL0274712.1"/>
    <property type="molecule type" value="Genomic_DNA"/>
</dbReference>
<gene>
    <name evidence="4" type="ORF">PYX00_002775</name>
</gene>
<organism evidence="4">
    <name type="scientific">Menopon gallinae</name>
    <name type="common">poultry shaft louse</name>
    <dbReference type="NCBI Taxonomy" id="328185"/>
    <lineage>
        <taxon>Eukaryota</taxon>
        <taxon>Metazoa</taxon>
        <taxon>Ecdysozoa</taxon>
        <taxon>Arthropoda</taxon>
        <taxon>Hexapoda</taxon>
        <taxon>Insecta</taxon>
        <taxon>Pterygota</taxon>
        <taxon>Neoptera</taxon>
        <taxon>Paraneoptera</taxon>
        <taxon>Psocodea</taxon>
        <taxon>Troctomorpha</taxon>
        <taxon>Phthiraptera</taxon>
        <taxon>Amblycera</taxon>
        <taxon>Menoponidae</taxon>
        <taxon>Menopon</taxon>
    </lineage>
</organism>
<proteinExistence type="predicted"/>
<dbReference type="AlphaFoldDB" id="A0AAW2HY02"/>
<dbReference type="Gene3D" id="1.20.5.490">
    <property type="entry name" value="Single helix bin"/>
    <property type="match status" value="1"/>
</dbReference>
<feature type="coiled-coil region" evidence="1">
    <location>
        <begin position="4"/>
        <end position="38"/>
    </location>
</feature>
<comment type="caution">
    <text evidence="4">The sequence shown here is derived from an EMBL/GenBank/DDBJ whole genome shotgun (WGS) entry which is preliminary data.</text>
</comment>
<evidence type="ECO:0000313" key="4">
    <source>
        <dbReference type="EMBL" id="KAL0274712.1"/>
    </source>
</evidence>
<keyword evidence="1" id="KW-0175">Coiled coil</keyword>
<evidence type="ECO:0000259" key="3">
    <source>
        <dbReference type="Pfam" id="PF16808"/>
    </source>
</evidence>
<protein>
    <recommendedName>
        <fullName evidence="3">cGMP-dependent protein kinase N-terminal coiled-coil domain-containing protein</fullName>
    </recommendedName>
</protein>
<evidence type="ECO:0000256" key="1">
    <source>
        <dbReference type="SAM" id="Coils"/>
    </source>
</evidence>
<feature type="region of interest" description="Disordered" evidence="2">
    <location>
        <begin position="47"/>
        <end position="79"/>
    </location>
</feature>
<reference evidence="4" key="1">
    <citation type="journal article" date="2024" name="Gigascience">
        <title>Chromosome-level genome of the poultry shaft louse Menopon gallinae provides insight into the host-switching and adaptive evolution of parasitic lice.</title>
        <authorList>
            <person name="Xu Y."/>
            <person name="Ma L."/>
            <person name="Liu S."/>
            <person name="Liang Y."/>
            <person name="Liu Q."/>
            <person name="He Z."/>
            <person name="Tian L."/>
            <person name="Duan Y."/>
            <person name="Cai W."/>
            <person name="Li H."/>
            <person name="Song F."/>
        </authorList>
    </citation>
    <scope>NUCLEOTIDE SEQUENCE</scope>
    <source>
        <strain evidence="4">Cailab_2023a</strain>
    </source>
</reference>
<name>A0AAW2HY02_9NEOP</name>
<dbReference type="Pfam" id="PF16808">
    <property type="entry name" value="PKcGMP_CC"/>
    <property type="match status" value="1"/>
</dbReference>
<dbReference type="CDD" id="cd12085">
    <property type="entry name" value="DD_cGKI-alpha"/>
    <property type="match status" value="1"/>
</dbReference>